<evidence type="ECO:0000256" key="3">
    <source>
        <dbReference type="ARBA" id="ARBA00023219"/>
    </source>
</evidence>
<keyword evidence="2" id="KW-1162">Viral penetration into host cytoplasm</keyword>
<keyword evidence="3" id="KW-0231">Viral genome packaging</keyword>
<keyword evidence="1" id="KW-1188">Viral release from host cell</keyword>
<dbReference type="Pfam" id="PF04860">
    <property type="entry name" value="Phage_portal"/>
    <property type="match status" value="1"/>
</dbReference>
<organism evidence="4">
    <name type="scientific">Siphoviridae sp. ctHSY3</name>
    <dbReference type="NCBI Taxonomy" id="2825421"/>
    <lineage>
        <taxon>Viruses</taxon>
        <taxon>Duplodnaviria</taxon>
        <taxon>Heunggongvirae</taxon>
        <taxon>Uroviricota</taxon>
        <taxon>Caudoviricetes</taxon>
    </lineage>
</organism>
<dbReference type="Gene3D" id="3.40.140.120">
    <property type="match status" value="1"/>
</dbReference>
<keyword evidence="1" id="KW-0118">Viral capsid assembly</keyword>
<dbReference type="Gene3D" id="1.20.1270.210">
    <property type="match status" value="1"/>
</dbReference>
<evidence type="ECO:0000313" key="4">
    <source>
        <dbReference type="EMBL" id="DAF85983.1"/>
    </source>
</evidence>
<proteinExistence type="predicted"/>
<keyword evidence="2" id="KW-1171">Viral genome ejection through host cell envelope</keyword>
<name>A0A8S5TUZ0_9CAUD</name>
<dbReference type="InterPro" id="IPR006944">
    <property type="entry name" value="Phage/GTA_portal"/>
</dbReference>
<reference evidence="4" key="1">
    <citation type="journal article" date="2021" name="Proc. Natl. Acad. Sci. U.S.A.">
        <title>A Catalog of Tens of Thousands of Viruses from Human Metagenomes Reveals Hidden Associations with Chronic Diseases.</title>
        <authorList>
            <person name="Tisza M.J."/>
            <person name="Buck C.B."/>
        </authorList>
    </citation>
    <scope>NUCLEOTIDE SEQUENCE</scope>
    <source>
        <strain evidence="4">CtHSY3</strain>
    </source>
</reference>
<evidence type="ECO:0000256" key="2">
    <source>
        <dbReference type="ARBA" id="ARBA00023009"/>
    </source>
</evidence>
<dbReference type="Gene3D" id="3.30.1120.70">
    <property type="match status" value="1"/>
</dbReference>
<dbReference type="InterPro" id="IPR006427">
    <property type="entry name" value="Portal_HK97"/>
</dbReference>
<keyword evidence="2" id="KW-1160">Virus entry into host cell</keyword>
<protein>
    <submittedName>
        <fullName evidence="4">Portal protein</fullName>
    </submittedName>
</protein>
<evidence type="ECO:0000256" key="1">
    <source>
        <dbReference type="ARBA" id="ARBA00022950"/>
    </source>
</evidence>
<sequence length="380" mass="41154">MTWTERTLAALGITRAADATGALAAVAAPPRTPSLGDPRGLTAVHRALQVLTTAAAQLPLTVERGGRLLEGTTVPAFVRRPDPRMTRSTWVTHMVTALALYGNAYALIERDERGNVLSLRPLDPRRVMITVNPNTHALIIGVDGRTLTAADVLHAHLQPQTVGDPLGLGPIQAARTDLQGARMTRDFAAQWFDGTGQPTGVLSSDAATYEDAVKVRNAWNGLDADGNRVETSLNPSGVKVLPKAFSYSPLTINPREAQWLEAQEFNTLQVARLFGIPSTLMLAAPSGGSMTYSNVEQDWISFVRFSLMYYLRPIEEALSDVAVNGQTVRFNLEGLLRSDTKTRYDAYAVALSTGFMTIDEVRALEGRDPLTPTNGDTNDD</sequence>
<accession>A0A8S5TUZ0</accession>
<dbReference type="NCBIfam" id="TIGR01537">
    <property type="entry name" value="portal_HK97"/>
    <property type="match status" value="1"/>
</dbReference>
<dbReference type="EMBL" id="BK015934">
    <property type="protein sequence ID" value="DAF85983.1"/>
    <property type="molecule type" value="Genomic_DNA"/>
</dbReference>